<keyword evidence="6" id="KW-1185">Reference proteome</keyword>
<gene>
    <name evidence="5" type="ORF">AZF04_00310</name>
</gene>
<dbReference type="GO" id="GO:0046872">
    <property type="term" value="F:metal ion binding"/>
    <property type="evidence" value="ECO:0007669"/>
    <property type="project" value="UniProtKB-KW"/>
</dbReference>
<dbReference type="OrthoDB" id="119432at2"/>
<comment type="similarity">
    <text evidence="1">Belongs to the DinB family.</text>
</comment>
<dbReference type="InterPro" id="IPR034660">
    <property type="entry name" value="DinB/YfiT-like"/>
</dbReference>
<organism evidence="5 6">
    <name type="scientific">Alkalihalobacillus trypoxylicola</name>
    <dbReference type="NCBI Taxonomy" id="519424"/>
    <lineage>
        <taxon>Bacteria</taxon>
        <taxon>Bacillati</taxon>
        <taxon>Bacillota</taxon>
        <taxon>Bacilli</taxon>
        <taxon>Bacillales</taxon>
        <taxon>Bacillaceae</taxon>
        <taxon>Alkalihalobacillus</taxon>
    </lineage>
</organism>
<keyword evidence="4" id="KW-0812">Transmembrane</keyword>
<evidence type="ECO:0000256" key="1">
    <source>
        <dbReference type="ARBA" id="ARBA00008635"/>
    </source>
</evidence>
<dbReference type="InterPro" id="IPR007837">
    <property type="entry name" value="DinB"/>
</dbReference>
<dbReference type="AlphaFoldDB" id="A0A161PLK8"/>
<comment type="caution">
    <text evidence="5">The sequence shown here is derived from an EMBL/GenBank/DDBJ whole genome shotgun (WGS) entry which is preliminary data.</text>
</comment>
<proteinExistence type="inferred from homology"/>
<evidence type="ECO:0000256" key="2">
    <source>
        <dbReference type="ARBA" id="ARBA00022723"/>
    </source>
</evidence>
<dbReference type="EMBL" id="LTAO01000001">
    <property type="protein sequence ID" value="KYG34813.1"/>
    <property type="molecule type" value="Genomic_DNA"/>
</dbReference>
<keyword evidence="2 3" id="KW-0479">Metal-binding</keyword>
<dbReference type="STRING" id="519424.AZF04_00310"/>
<feature type="binding site" evidence="3">
    <location>
        <position position="127"/>
    </location>
    <ligand>
        <name>a divalent metal cation</name>
        <dbReference type="ChEBI" id="CHEBI:60240"/>
    </ligand>
</feature>
<dbReference type="Proteomes" id="UP000075806">
    <property type="component" value="Unassembled WGS sequence"/>
</dbReference>
<keyword evidence="4" id="KW-1133">Transmembrane helix</keyword>
<reference evidence="5" key="1">
    <citation type="submission" date="2016-02" db="EMBL/GenBank/DDBJ databases">
        <title>Genome sequence of Bacillus trypoxylicola KCTC 13244(T).</title>
        <authorList>
            <person name="Jeong H."/>
            <person name="Park S.-H."/>
            <person name="Choi S.-K."/>
        </authorList>
    </citation>
    <scope>NUCLEOTIDE SEQUENCE [LARGE SCALE GENOMIC DNA]</scope>
    <source>
        <strain evidence="5">KCTC 13244</strain>
    </source>
</reference>
<dbReference type="RefSeq" id="WP_061947073.1">
    <property type="nucleotide sequence ID" value="NZ_LTAO01000001.1"/>
</dbReference>
<feature type="binding site" evidence="3">
    <location>
        <position position="131"/>
    </location>
    <ligand>
        <name>a divalent metal cation</name>
        <dbReference type="ChEBI" id="CHEBI:60240"/>
    </ligand>
</feature>
<feature type="binding site" evidence="3">
    <location>
        <position position="48"/>
    </location>
    <ligand>
        <name>a divalent metal cation</name>
        <dbReference type="ChEBI" id="CHEBI:60240"/>
    </ligand>
</feature>
<evidence type="ECO:0008006" key="7">
    <source>
        <dbReference type="Google" id="ProtNLM"/>
    </source>
</evidence>
<evidence type="ECO:0000256" key="4">
    <source>
        <dbReference type="SAM" id="Phobius"/>
    </source>
</evidence>
<name>A0A161PLK8_9BACI</name>
<evidence type="ECO:0000313" key="5">
    <source>
        <dbReference type="EMBL" id="KYG34813.1"/>
    </source>
</evidence>
<dbReference type="Pfam" id="PF05163">
    <property type="entry name" value="DinB"/>
    <property type="match status" value="1"/>
</dbReference>
<protein>
    <recommendedName>
        <fullName evidence="7">Damage-inducible protein DinB</fullName>
    </recommendedName>
</protein>
<accession>A0A161PLK8</accession>
<dbReference type="Gene3D" id="1.20.120.450">
    <property type="entry name" value="dinb family like domain"/>
    <property type="match status" value="1"/>
</dbReference>
<dbReference type="SUPFAM" id="SSF109854">
    <property type="entry name" value="DinB/YfiT-like putative metalloenzymes"/>
    <property type="match status" value="1"/>
</dbReference>
<keyword evidence="4" id="KW-0472">Membrane</keyword>
<evidence type="ECO:0000313" key="6">
    <source>
        <dbReference type="Proteomes" id="UP000075806"/>
    </source>
</evidence>
<evidence type="ECO:0000256" key="3">
    <source>
        <dbReference type="PIRSR" id="PIRSR607837-1"/>
    </source>
</evidence>
<sequence length="157" mass="18002">MFRKLDDFVNIWQVESQKTIQLLTHVTDETLDQNIVENHNTIGWLSWHLGVSVIGLGGLASIPFSINKNQKQIPRTADEIVNTYEIATSEFLSYVKKNWDDQELLKEIDMFGQKIPLGTLLFMIIEHQTHHRGQLTVLMRQAGLKVTGLFGPTKEEQ</sequence>
<feature type="transmembrane region" description="Helical" evidence="4">
    <location>
        <begin position="44"/>
        <end position="66"/>
    </location>
</feature>